<dbReference type="Pfam" id="PF17921">
    <property type="entry name" value="Integrase_H2C2"/>
    <property type="match status" value="1"/>
</dbReference>
<dbReference type="GO" id="GO:0004190">
    <property type="term" value="F:aspartic-type endopeptidase activity"/>
    <property type="evidence" value="ECO:0007669"/>
    <property type="project" value="InterPro"/>
</dbReference>
<dbReference type="InterPro" id="IPR050951">
    <property type="entry name" value="Retrovirus_Pol_polyprotein"/>
</dbReference>
<evidence type="ECO:0000256" key="2">
    <source>
        <dbReference type="ARBA" id="ARBA00022670"/>
    </source>
</evidence>
<accession>A0AAV1M2I1</accession>
<feature type="domain" description="Reverse transcriptase" evidence="10">
    <location>
        <begin position="578"/>
        <end position="757"/>
    </location>
</feature>
<dbReference type="GO" id="GO:0006508">
    <property type="term" value="P:proteolysis"/>
    <property type="evidence" value="ECO:0007669"/>
    <property type="project" value="UniProtKB-KW"/>
</dbReference>
<comment type="caution">
    <text evidence="12">The sequence shown here is derived from an EMBL/GenBank/DDBJ whole genome shotgun (WGS) entry which is preliminary data.</text>
</comment>
<dbReference type="Proteomes" id="UP001314205">
    <property type="component" value="Unassembled WGS sequence"/>
</dbReference>
<keyword evidence="7" id="KW-0378">Hydrolase</keyword>
<dbReference type="Gene3D" id="3.30.70.270">
    <property type="match status" value="2"/>
</dbReference>
<keyword evidence="6" id="KW-0255">Endonuclease</keyword>
<keyword evidence="13" id="KW-1185">Reference proteome</keyword>
<feature type="compositionally biased region" description="Polar residues" evidence="9">
    <location>
        <begin position="1310"/>
        <end position="1319"/>
    </location>
</feature>
<dbReference type="GO" id="GO:0003676">
    <property type="term" value="F:nucleic acid binding"/>
    <property type="evidence" value="ECO:0007669"/>
    <property type="project" value="InterPro"/>
</dbReference>
<reference evidence="12 13" key="1">
    <citation type="submission" date="2023-11" db="EMBL/GenBank/DDBJ databases">
        <authorList>
            <person name="Hedman E."/>
            <person name="Englund M."/>
            <person name="Stromberg M."/>
            <person name="Nyberg Akerstrom W."/>
            <person name="Nylinder S."/>
            <person name="Jareborg N."/>
            <person name="Kallberg Y."/>
            <person name="Kronander E."/>
        </authorList>
    </citation>
    <scope>NUCLEOTIDE SEQUENCE [LARGE SCALE GENOMIC DNA]</scope>
</reference>
<feature type="compositionally biased region" description="Low complexity" evidence="9">
    <location>
        <begin position="50"/>
        <end position="59"/>
    </location>
</feature>
<dbReference type="SUPFAM" id="SSF53098">
    <property type="entry name" value="Ribonuclease H-like"/>
    <property type="match status" value="1"/>
</dbReference>
<dbReference type="FunFam" id="3.10.10.10:FF:000007">
    <property type="entry name" value="Retrovirus-related Pol polyprotein from transposon 17.6-like Protein"/>
    <property type="match status" value="1"/>
</dbReference>
<dbReference type="Gene3D" id="4.10.60.10">
    <property type="entry name" value="Zinc finger, CCHC-type"/>
    <property type="match status" value="1"/>
</dbReference>
<dbReference type="FunFam" id="3.30.70.270:FF:000026">
    <property type="entry name" value="Transposon Ty3-G Gag-Pol polyprotein"/>
    <property type="match status" value="1"/>
</dbReference>
<dbReference type="InterPro" id="IPR000477">
    <property type="entry name" value="RT_dom"/>
</dbReference>
<protein>
    <recommendedName>
        <fullName evidence="1">RNA-directed DNA polymerase</fullName>
        <ecNumber evidence="1">2.7.7.49</ecNumber>
    </recommendedName>
</protein>
<evidence type="ECO:0000256" key="1">
    <source>
        <dbReference type="ARBA" id="ARBA00012493"/>
    </source>
</evidence>
<evidence type="ECO:0000256" key="4">
    <source>
        <dbReference type="ARBA" id="ARBA00022695"/>
    </source>
</evidence>
<feature type="compositionally biased region" description="Polar residues" evidence="9">
    <location>
        <begin position="38"/>
        <end position="47"/>
    </location>
</feature>
<keyword evidence="2" id="KW-0645">Protease</keyword>
<evidence type="ECO:0000313" key="13">
    <source>
        <dbReference type="Proteomes" id="UP001314205"/>
    </source>
</evidence>
<dbReference type="Pfam" id="PF17917">
    <property type="entry name" value="RT_RNaseH"/>
    <property type="match status" value="1"/>
</dbReference>
<dbReference type="Gene3D" id="1.10.340.70">
    <property type="match status" value="1"/>
</dbReference>
<dbReference type="InterPro" id="IPR012337">
    <property type="entry name" value="RNaseH-like_sf"/>
</dbReference>
<feature type="domain" description="Integrase catalytic" evidence="11">
    <location>
        <begin position="1102"/>
        <end position="1261"/>
    </location>
</feature>
<dbReference type="PANTHER" id="PTHR37984">
    <property type="entry name" value="PROTEIN CBG26694"/>
    <property type="match status" value="1"/>
</dbReference>
<evidence type="ECO:0000256" key="8">
    <source>
        <dbReference type="ARBA" id="ARBA00022918"/>
    </source>
</evidence>
<dbReference type="InterPro" id="IPR018061">
    <property type="entry name" value="Retropepsins"/>
</dbReference>
<evidence type="ECO:0000259" key="11">
    <source>
        <dbReference type="PROSITE" id="PS50994"/>
    </source>
</evidence>
<dbReference type="GO" id="GO:0003964">
    <property type="term" value="F:RNA-directed DNA polymerase activity"/>
    <property type="evidence" value="ECO:0007669"/>
    <property type="project" value="UniProtKB-KW"/>
</dbReference>
<evidence type="ECO:0000256" key="7">
    <source>
        <dbReference type="ARBA" id="ARBA00022801"/>
    </source>
</evidence>
<dbReference type="PROSITE" id="PS00141">
    <property type="entry name" value="ASP_PROTEASE"/>
    <property type="match status" value="1"/>
</dbReference>
<dbReference type="GO" id="GO:0042575">
    <property type="term" value="C:DNA polymerase complex"/>
    <property type="evidence" value="ECO:0007669"/>
    <property type="project" value="UniProtKB-ARBA"/>
</dbReference>
<dbReference type="InterPro" id="IPR036397">
    <property type="entry name" value="RNaseH_sf"/>
</dbReference>
<dbReference type="SUPFAM" id="SSF56672">
    <property type="entry name" value="DNA/RNA polymerases"/>
    <property type="match status" value="1"/>
</dbReference>
<dbReference type="GO" id="GO:0004519">
    <property type="term" value="F:endonuclease activity"/>
    <property type="evidence" value="ECO:0007669"/>
    <property type="project" value="UniProtKB-KW"/>
</dbReference>
<dbReference type="CDD" id="cd09274">
    <property type="entry name" value="RNase_HI_RT_Ty3"/>
    <property type="match status" value="1"/>
</dbReference>
<dbReference type="InterPro" id="IPR001584">
    <property type="entry name" value="Integrase_cat-core"/>
</dbReference>
<dbReference type="Pfam" id="PF00665">
    <property type="entry name" value="rve"/>
    <property type="match status" value="1"/>
</dbReference>
<dbReference type="InterPro" id="IPR043502">
    <property type="entry name" value="DNA/RNA_pol_sf"/>
</dbReference>
<evidence type="ECO:0000256" key="6">
    <source>
        <dbReference type="ARBA" id="ARBA00022759"/>
    </source>
</evidence>
<dbReference type="PROSITE" id="PS50878">
    <property type="entry name" value="RT_POL"/>
    <property type="match status" value="1"/>
</dbReference>
<evidence type="ECO:0000256" key="5">
    <source>
        <dbReference type="ARBA" id="ARBA00022722"/>
    </source>
</evidence>
<keyword evidence="5" id="KW-0540">Nuclease</keyword>
<dbReference type="Pfam" id="PF00077">
    <property type="entry name" value="RVP"/>
    <property type="match status" value="1"/>
</dbReference>
<name>A0AAV1M2I1_9NEOP</name>
<dbReference type="GO" id="GO:0015074">
    <property type="term" value="P:DNA integration"/>
    <property type="evidence" value="ECO:0007669"/>
    <property type="project" value="InterPro"/>
</dbReference>
<keyword evidence="8" id="KW-0695">RNA-directed DNA polymerase</keyword>
<dbReference type="Pfam" id="PF00078">
    <property type="entry name" value="RVT_1"/>
    <property type="match status" value="1"/>
</dbReference>
<dbReference type="InterPro" id="IPR021109">
    <property type="entry name" value="Peptidase_aspartic_dom_sf"/>
</dbReference>
<evidence type="ECO:0000259" key="10">
    <source>
        <dbReference type="PROSITE" id="PS50878"/>
    </source>
</evidence>
<feature type="region of interest" description="Disordered" evidence="9">
    <location>
        <begin position="1289"/>
        <end position="1319"/>
    </location>
</feature>
<dbReference type="InterPro" id="IPR001969">
    <property type="entry name" value="Aspartic_peptidase_AS"/>
</dbReference>
<evidence type="ECO:0000256" key="3">
    <source>
        <dbReference type="ARBA" id="ARBA00022679"/>
    </source>
</evidence>
<dbReference type="EC" id="2.7.7.49" evidence="1"/>
<dbReference type="Gene3D" id="3.10.10.10">
    <property type="entry name" value="HIV Type 1 Reverse Transcriptase, subunit A, domain 1"/>
    <property type="match status" value="1"/>
</dbReference>
<dbReference type="CDD" id="cd00303">
    <property type="entry name" value="retropepsin_like"/>
    <property type="match status" value="1"/>
</dbReference>
<proteinExistence type="predicted"/>
<sequence>MSDLHENNISDVSCADVTLFKNNKQLGPPSSEVGYQGIPTQATSSSARLPPEQQEQANNQHEEPVLVTNTPMEAILQSRTNTYPDQGMPMNGIPPQFLMQMMEMMQKMSERLCAPPTESKIRIKDIYLPSFDPDTHIGVREWCQHIDQAIEAYKLSDFDVRMKVCSLLKGRAKMWIDDWMVTTSTWEQLRKNIITTFEPENRYSRDIVMFREHVYDSSKDIAEFLSRSWILWRRVTKDKLGDEHAVEAVIGCVNDERLRIELLNARATTVPELISVATSIRKKRSHVNVSSTVPNKRPRFADNQQSTSSCRICKKTNHSTNDCRFKPSEAKPEAGNKDDKTQTIPTCTYCKKPGHTYETCFKRGRSLTSNVNYVASNKLAPISIKIGEKILQAVFDSGAECSIMRESIAIALPGQRSSAVNYLKGIGQFPALSLTKLTTVCVIDTISIELEFYVLPDYEMSTDILVGMNLIHDTNLNMIITTNGTKLVRNPLVNHVSTNSPIFNNLDCDLTSKDEIAQLRGLLNKYEHLFIRGYPKTRVNTGALEIRLKNPDKFVERRPYRLSPVEREKVRNIIQELMEHNIIRESKSPYSSPVILVKKKNGDDRLCVDFRELNSNTLRDHYPLPLISDQIDQLANGHFYTSLDMAAGFHQIPIAETSIEKTAFVTPNGLYEYLTMPFGLSNACAVYQRCINRALTSLLGTAAQVYVDDVLSKCADFPEGISHLERILIALQDAGFSINVEKCSFFKRSIEYLGNVVSDGQVRPSPRKVEALVKAPVPKNVKQVRQFNGLAGYFRKYIPDFSRIMLSLYELTKQGAKWTWTDNHEKARNTIIECLTSAPVLTLFQEEKPIQLYTDASSLGYGAVLVQVIEGRQHAVAYMSMRTTEAESRYHSYELETLAVVRAIKHFRQYLYGRKFTVITDCNALKASKHKKDLLPRIHRWWAFLQNYDFEVEYRKGERLQHADFFSRNPTEFAVNIMTRDLNWLKIEQRRDDDLRPIIDNLSKGNPVENYVLEDNVLKKQLNDPVFGQQLSTVVPKAFQWSIINSFHTALKHPGWEKTLQKIRETYWFNKVSSTVRRFVDNCVICRTSKGRSGTIQAQLHPIQKPVAAFQVIHMDITGKLGTPEDQQYVIVTIDAFSKYVLFYFSSNKNPHSTLAALKRTVHLFGTPIQVIVDGGREFLGEFKDYCDHTGINIHAIAPGVSRANGQVERVIATLKNALVMIKNYEAEQWHTTLEELQLAMNCTTHRVTGVAPLTLITQRKHCVPPELLSLVNIDNETVDIEALTQQVQQKMSHSGEQDRQNSIDIRPKSITSNEETTC</sequence>
<keyword evidence="4" id="KW-0548">Nucleotidyltransferase</keyword>
<evidence type="ECO:0000256" key="9">
    <source>
        <dbReference type="SAM" id="MobiDB-lite"/>
    </source>
</evidence>
<dbReference type="SUPFAM" id="SSF50630">
    <property type="entry name" value="Acid proteases"/>
    <property type="match status" value="1"/>
</dbReference>
<dbReference type="InterPro" id="IPR041588">
    <property type="entry name" value="Integrase_H2C2"/>
</dbReference>
<dbReference type="EMBL" id="CAVLGL010000137">
    <property type="protein sequence ID" value="CAK1601903.1"/>
    <property type="molecule type" value="Genomic_DNA"/>
</dbReference>
<gene>
    <name evidence="12" type="ORF">PARMNEM_LOCUS20474</name>
</gene>
<dbReference type="InterPro" id="IPR041373">
    <property type="entry name" value="RT_RNaseH"/>
</dbReference>
<dbReference type="PROSITE" id="PS50994">
    <property type="entry name" value="INTEGRASE"/>
    <property type="match status" value="1"/>
</dbReference>
<feature type="compositionally biased region" description="Basic and acidic residues" evidence="9">
    <location>
        <begin position="1294"/>
        <end position="1308"/>
    </location>
</feature>
<dbReference type="FunFam" id="3.10.20.370:FF:000001">
    <property type="entry name" value="Retrovirus-related Pol polyprotein from transposon 17.6-like protein"/>
    <property type="match status" value="1"/>
</dbReference>
<dbReference type="Gene3D" id="2.40.70.10">
    <property type="entry name" value="Acid Proteases"/>
    <property type="match status" value="1"/>
</dbReference>
<dbReference type="InterPro" id="IPR043128">
    <property type="entry name" value="Rev_trsase/Diguanyl_cyclase"/>
</dbReference>
<dbReference type="PANTHER" id="PTHR37984:SF5">
    <property type="entry name" value="PROTEIN NYNRIN-LIKE"/>
    <property type="match status" value="1"/>
</dbReference>
<dbReference type="Gene3D" id="3.30.420.10">
    <property type="entry name" value="Ribonuclease H-like superfamily/Ribonuclease H"/>
    <property type="match status" value="1"/>
</dbReference>
<evidence type="ECO:0000313" key="12">
    <source>
        <dbReference type="EMBL" id="CAK1601903.1"/>
    </source>
</evidence>
<organism evidence="12 13">
    <name type="scientific">Parnassius mnemosyne</name>
    <name type="common">clouded apollo</name>
    <dbReference type="NCBI Taxonomy" id="213953"/>
    <lineage>
        <taxon>Eukaryota</taxon>
        <taxon>Metazoa</taxon>
        <taxon>Ecdysozoa</taxon>
        <taxon>Arthropoda</taxon>
        <taxon>Hexapoda</taxon>
        <taxon>Insecta</taxon>
        <taxon>Pterygota</taxon>
        <taxon>Neoptera</taxon>
        <taxon>Endopterygota</taxon>
        <taxon>Lepidoptera</taxon>
        <taxon>Glossata</taxon>
        <taxon>Ditrysia</taxon>
        <taxon>Papilionoidea</taxon>
        <taxon>Papilionidae</taxon>
        <taxon>Parnassiinae</taxon>
        <taxon>Parnassini</taxon>
        <taxon>Parnassius</taxon>
        <taxon>Driopa</taxon>
    </lineage>
</organism>
<feature type="region of interest" description="Disordered" evidence="9">
    <location>
        <begin position="25"/>
        <end position="66"/>
    </location>
</feature>
<keyword evidence="3" id="KW-0808">Transferase</keyword>
<dbReference type="CDD" id="cd01647">
    <property type="entry name" value="RT_LTR"/>
    <property type="match status" value="1"/>
</dbReference>